<dbReference type="CDD" id="cd14686">
    <property type="entry name" value="bZIP"/>
    <property type="match status" value="1"/>
</dbReference>
<feature type="compositionally biased region" description="Polar residues" evidence="1">
    <location>
        <begin position="234"/>
        <end position="243"/>
    </location>
</feature>
<sequence>MPTPLGQANSFNSSGATIVPDHRNSSSHNTRSTARGLVPQASFDARLASAIGVNPIGNDMIGLLHNQHVDYPSDWSSFPEIPIRNNNERDFSLPSSQESSLPTIQLGVIDSSPSPGPDDENMIYDAFRDDTMSDDASITGTETDSYSTTDMDTDDDNHIHPHSASQLSPVDLAALDRINISTGTQQSPPIMTFTPYAYALKHIERSDNHTGGGGNSAISPSALNQPVVSPDESIYNSISSPAEPQTERRSSAGRPPGSTKKRGGVKEEGEKLDKVAHRRDINRRSAQKHRLRRKQEMDELKDALDAALARVRQLEQDLAVSNAIRDQLAAVINNGRFGEMVGAGRTTTTMTTSGGGQQQGGGRSMRSSDSGAQVSPGIVKE</sequence>
<feature type="region of interest" description="Disordered" evidence="1">
    <location>
        <begin position="130"/>
        <end position="168"/>
    </location>
</feature>
<feature type="region of interest" description="Disordered" evidence="1">
    <location>
        <begin position="345"/>
        <end position="381"/>
    </location>
</feature>
<evidence type="ECO:0000313" key="2">
    <source>
        <dbReference type="EMBL" id="WWD22549.1"/>
    </source>
</evidence>
<feature type="region of interest" description="Disordered" evidence="1">
    <location>
        <begin position="1"/>
        <end position="34"/>
    </location>
</feature>
<dbReference type="EMBL" id="CP144063">
    <property type="protein sequence ID" value="WWD22549.1"/>
    <property type="molecule type" value="Genomic_DNA"/>
</dbReference>
<feature type="compositionally biased region" description="Low complexity" evidence="1">
    <location>
        <begin position="141"/>
        <end position="150"/>
    </location>
</feature>
<feature type="compositionally biased region" description="Polar residues" evidence="1">
    <location>
        <begin position="1"/>
        <end position="16"/>
    </location>
</feature>
<dbReference type="GeneID" id="43591741"/>
<feature type="compositionally biased region" description="Polar residues" evidence="1">
    <location>
        <begin position="216"/>
        <end position="227"/>
    </location>
</feature>
<reference evidence="2" key="1">
    <citation type="submission" date="2017-08" db="EMBL/GenBank/DDBJ databases">
        <authorList>
            <person name="Cuomo C."/>
            <person name="Billmyre B."/>
            <person name="Heitman J."/>
        </authorList>
    </citation>
    <scope>NUCLEOTIDE SEQUENCE</scope>
    <source>
        <strain evidence="2">CBS 12478</strain>
    </source>
</reference>
<dbReference type="RefSeq" id="XP_031858109.2">
    <property type="nucleotide sequence ID" value="XM_032007570.2"/>
</dbReference>
<evidence type="ECO:0008006" key="4">
    <source>
        <dbReference type="Google" id="ProtNLM"/>
    </source>
</evidence>
<name>A0AAJ8LRI5_9TREE</name>
<evidence type="ECO:0000313" key="3">
    <source>
        <dbReference type="Proteomes" id="UP000322225"/>
    </source>
</evidence>
<dbReference type="Proteomes" id="UP000322225">
    <property type="component" value="Chromosome 13"/>
</dbReference>
<feature type="region of interest" description="Disordered" evidence="1">
    <location>
        <begin position="205"/>
        <end position="295"/>
    </location>
</feature>
<proteinExistence type="predicted"/>
<gene>
    <name evidence="2" type="ORF">CI109_107042</name>
</gene>
<feature type="compositionally biased region" description="Gly residues" evidence="1">
    <location>
        <begin position="353"/>
        <end position="363"/>
    </location>
</feature>
<keyword evidence="3" id="KW-1185">Reference proteome</keyword>
<protein>
    <recommendedName>
        <fullName evidence="4">BZIP domain-containing protein</fullName>
    </recommendedName>
</protein>
<organism evidence="2 3">
    <name type="scientific">Kwoniella shandongensis</name>
    <dbReference type="NCBI Taxonomy" id="1734106"/>
    <lineage>
        <taxon>Eukaryota</taxon>
        <taxon>Fungi</taxon>
        <taxon>Dikarya</taxon>
        <taxon>Basidiomycota</taxon>
        <taxon>Agaricomycotina</taxon>
        <taxon>Tremellomycetes</taxon>
        <taxon>Tremellales</taxon>
        <taxon>Cryptococcaceae</taxon>
        <taxon>Kwoniella</taxon>
    </lineage>
</organism>
<feature type="compositionally biased region" description="Basic residues" evidence="1">
    <location>
        <begin position="284"/>
        <end position="293"/>
    </location>
</feature>
<dbReference type="KEGG" id="ksn:43591741"/>
<feature type="compositionally biased region" description="Basic and acidic residues" evidence="1">
    <location>
        <begin position="264"/>
        <end position="283"/>
    </location>
</feature>
<accession>A0AAJ8LRI5</accession>
<reference evidence="2" key="2">
    <citation type="submission" date="2024-01" db="EMBL/GenBank/DDBJ databases">
        <title>Comparative genomics of Cryptococcus and Kwoniella reveals pathogenesis evolution and contrasting modes of karyotype evolution via chromosome fusion or intercentromeric recombination.</title>
        <authorList>
            <person name="Coelho M.A."/>
            <person name="David-Palma M."/>
            <person name="Shea T."/>
            <person name="Bowers K."/>
            <person name="McGinley-Smith S."/>
            <person name="Mohammad A.W."/>
            <person name="Gnirke A."/>
            <person name="Yurkov A.M."/>
            <person name="Nowrousian M."/>
            <person name="Sun S."/>
            <person name="Cuomo C.A."/>
            <person name="Heitman J."/>
        </authorList>
    </citation>
    <scope>NUCLEOTIDE SEQUENCE</scope>
    <source>
        <strain evidence="2">CBS 12478</strain>
    </source>
</reference>
<dbReference type="AlphaFoldDB" id="A0AAJ8LRI5"/>
<evidence type="ECO:0000256" key="1">
    <source>
        <dbReference type="SAM" id="MobiDB-lite"/>
    </source>
</evidence>